<dbReference type="Gene3D" id="3.40.50.9100">
    <property type="entry name" value="Dehydroquinase, class II"/>
    <property type="match status" value="1"/>
</dbReference>
<dbReference type="InterPro" id="IPR036441">
    <property type="entry name" value="DHquinase_II_sf"/>
</dbReference>
<dbReference type="EMBL" id="SADE01000003">
    <property type="protein sequence ID" value="RVU34821.1"/>
    <property type="molecule type" value="Genomic_DNA"/>
</dbReference>
<keyword evidence="6 8" id="KW-0057">Aromatic amino acid biosynthesis</keyword>
<comment type="catalytic activity">
    <reaction evidence="1 8">
        <text>3-dehydroquinate = 3-dehydroshikimate + H2O</text>
        <dbReference type="Rhea" id="RHEA:21096"/>
        <dbReference type="ChEBI" id="CHEBI:15377"/>
        <dbReference type="ChEBI" id="CHEBI:16630"/>
        <dbReference type="ChEBI" id="CHEBI:32364"/>
        <dbReference type="EC" id="4.2.1.10"/>
    </reaction>
</comment>
<dbReference type="RefSeq" id="WP_127767009.1">
    <property type="nucleotide sequence ID" value="NZ_SADE01000003.1"/>
</dbReference>
<dbReference type="CDD" id="cd00466">
    <property type="entry name" value="DHQase_II"/>
    <property type="match status" value="1"/>
</dbReference>
<comment type="subunit">
    <text evidence="4 8">Homododecamer.</text>
</comment>
<evidence type="ECO:0000313" key="12">
    <source>
        <dbReference type="Proteomes" id="UP000287447"/>
    </source>
</evidence>
<evidence type="ECO:0000256" key="3">
    <source>
        <dbReference type="ARBA" id="ARBA00011037"/>
    </source>
</evidence>
<feature type="active site" description="Proton donor" evidence="8 9">
    <location>
        <position position="101"/>
    </location>
</feature>
<feature type="binding site" evidence="8">
    <location>
        <position position="88"/>
    </location>
    <ligand>
        <name>substrate</name>
    </ligand>
</feature>
<dbReference type="NCBIfam" id="NF003807">
    <property type="entry name" value="PRK05395.1-4"/>
    <property type="match status" value="1"/>
</dbReference>
<feature type="binding site" evidence="8">
    <location>
        <begin position="102"/>
        <end position="103"/>
    </location>
    <ligand>
        <name>substrate</name>
    </ligand>
</feature>
<accession>A0A3S2Y170</accession>
<dbReference type="AlphaFoldDB" id="A0A3S2Y170"/>
<proteinExistence type="inferred from homology"/>
<dbReference type="InterPro" id="IPR001874">
    <property type="entry name" value="DHquinase_II"/>
</dbReference>
<dbReference type="SUPFAM" id="SSF52304">
    <property type="entry name" value="Type II 3-dehydroquinate dehydratase"/>
    <property type="match status" value="1"/>
</dbReference>
<name>A0A3S2Y170_9PROT</name>
<reference evidence="12" key="1">
    <citation type="submission" date="2019-01" db="EMBL/GenBank/DDBJ databases">
        <title>Gri0909 isolated from a small marine red alga.</title>
        <authorList>
            <person name="Kim J."/>
            <person name="Jeong S.E."/>
            <person name="Jeon C.O."/>
        </authorList>
    </citation>
    <scope>NUCLEOTIDE SEQUENCE [LARGE SCALE GENOMIC DNA]</scope>
    <source>
        <strain evidence="12">Gri0909</strain>
    </source>
</reference>
<dbReference type="NCBIfam" id="NF003806">
    <property type="entry name" value="PRK05395.1-3"/>
    <property type="match status" value="1"/>
</dbReference>
<evidence type="ECO:0000256" key="6">
    <source>
        <dbReference type="ARBA" id="ARBA00023141"/>
    </source>
</evidence>
<organism evidence="11 12">
    <name type="scientific">Hwanghaeella grinnelliae</name>
    <dbReference type="NCBI Taxonomy" id="2500179"/>
    <lineage>
        <taxon>Bacteria</taxon>
        <taxon>Pseudomonadati</taxon>
        <taxon>Pseudomonadota</taxon>
        <taxon>Alphaproteobacteria</taxon>
        <taxon>Rhodospirillales</taxon>
        <taxon>Rhodospirillaceae</taxon>
        <taxon>Hwanghaeella</taxon>
    </lineage>
</organism>
<evidence type="ECO:0000313" key="11">
    <source>
        <dbReference type="EMBL" id="RVU34821.1"/>
    </source>
</evidence>
<dbReference type="Pfam" id="PF01220">
    <property type="entry name" value="DHquinase_II"/>
    <property type="match status" value="1"/>
</dbReference>
<dbReference type="PIRSF" id="PIRSF001399">
    <property type="entry name" value="DHquinase_II"/>
    <property type="match status" value="1"/>
</dbReference>
<evidence type="ECO:0000256" key="10">
    <source>
        <dbReference type="PIRSR" id="PIRSR001399-3"/>
    </source>
</evidence>
<dbReference type="HAMAP" id="MF_00169">
    <property type="entry name" value="AroQ"/>
    <property type="match status" value="1"/>
</dbReference>
<feature type="active site" description="Proton acceptor" evidence="8 9">
    <location>
        <position position="24"/>
    </location>
</feature>
<dbReference type="PANTHER" id="PTHR21272">
    <property type="entry name" value="CATABOLIC 3-DEHYDROQUINASE"/>
    <property type="match status" value="1"/>
</dbReference>
<feature type="site" description="Transition state stabilizer" evidence="8 10">
    <location>
        <position position="19"/>
    </location>
</feature>
<dbReference type="OrthoDB" id="9790793at2"/>
<evidence type="ECO:0000256" key="5">
    <source>
        <dbReference type="ARBA" id="ARBA00012060"/>
    </source>
</evidence>
<gene>
    <name evidence="8" type="primary">aroQ</name>
    <name evidence="11" type="ORF">EOI86_18425</name>
</gene>
<dbReference type="GO" id="GO:0008652">
    <property type="term" value="P:amino acid biosynthetic process"/>
    <property type="evidence" value="ECO:0007669"/>
    <property type="project" value="UniProtKB-KW"/>
</dbReference>
<evidence type="ECO:0000256" key="7">
    <source>
        <dbReference type="ARBA" id="ARBA00023239"/>
    </source>
</evidence>
<sequence length="160" mass="17677">MHNRFMILNGSNLNLLGEREPEHYGYTTLAAIEQSCKDYGKILGVEVDFRQTNHEGVLVDSIHEARKTCDVIVINPAGFSFKSIPVLDALKTYDNPIFEVHISNIHARDKHHQHSILSEVSTGVICGLGPYGYMVGMQAAAQKLGILPDSLPDPIRIGPQ</sequence>
<keyword evidence="7 8" id="KW-0456">Lyase</keyword>
<comment type="pathway">
    <text evidence="2 8">Metabolic intermediate biosynthesis; chorismate biosynthesis; chorismate from D-erythrose 4-phosphate and phosphoenolpyruvate: step 3/7.</text>
</comment>
<dbReference type="GO" id="GO:0009073">
    <property type="term" value="P:aromatic amino acid family biosynthetic process"/>
    <property type="evidence" value="ECO:0007669"/>
    <property type="project" value="UniProtKB-KW"/>
</dbReference>
<protein>
    <recommendedName>
        <fullName evidence="5 8">3-dehydroquinate dehydratase</fullName>
        <shortName evidence="8">3-dehydroquinase</shortName>
        <ecNumber evidence="5 8">4.2.1.10</ecNumber>
    </recommendedName>
    <alternativeName>
        <fullName evidence="8">Type II DHQase</fullName>
    </alternativeName>
</protein>
<comment type="similarity">
    <text evidence="3 8">Belongs to the type-II 3-dehydroquinase family.</text>
</comment>
<evidence type="ECO:0000256" key="2">
    <source>
        <dbReference type="ARBA" id="ARBA00004902"/>
    </source>
</evidence>
<keyword evidence="8" id="KW-0028">Amino-acid biosynthesis</keyword>
<keyword evidence="12" id="KW-1185">Reference proteome</keyword>
<evidence type="ECO:0000256" key="1">
    <source>
        <dbReference type="ARBA" id="ARBA00001864"/>
    </source>
</evidence>
<feature type="binding site" evidence="8">
    <location>
        <position position="75"/>
    </location>
    <ligand>
        <name>substrate</name>
    </ligand>
</feature>
<evidence type="ECO:0000256" key="8">
    <source>
        <dbReference type="HAMAP-Rule" id="MF_00169"/>
    </source>
</evidence>
<dbReference type="PANTHER" id="PTHR21272:SF3">
    <property type="entry name" value="CATABOLIC 3-DEHYDROQUINASE"/>
    <property type="match status" value="1"/>
</dbReference>
<dbReference type="NCBIfam" id="NF003805">
    <property type="entry name" value="PRK05395.1-2"/>
    <property type="match status" value="1"/>
</dbReference>
<dbReference type="GO" id="GO:0019631">
    <property type="term" value="P:quinate catabolic process"/>
    <property type="evidence" value="ECO:0007669"/>
    <property type="project" value="TreeGrafter"/>
</dbReference>
<dbReference type="GO" id="GO:0003855">
    <property type="term" value="F:3-dehydroquinate dehydratase activity"/>
    <property type="evidence" value="ECO:0007669"/>
    <property type="project" value="UniProtKB-UniRule"/>
</dbReference>
<comment type="caution">
    <text evidence="11">The sequence shown here is derived from an EMBL/GenBank/DDBJ whole genome shotgun (WGS) entry which is preliminary data.</text>
</comment>
<dbReference type="GO" id="GO:0009423">
    <property type="term" value="P:chorismate biosynthetic process"/>
    <property type="evidence" value="ECO:0007669"/>
    <property type="project" value="UniProtKB-UniRule"/>
</dbReference>
<evidence type="ECO:0000256" key="9">
    <source>
        <dbReference type="PIRSR" id="PIRSR001399-1"/>
    </source>
</evidence>
<comment type="caution">
    <text evidence="8">Lacks conserved residue(s) required for the propagation of feature annotation.</text>
</comment>
<dbReference type="EC" id="4.2.1.10" evidence="5 8"/>
<dbReference type="UniPathway" id="UPA00053">
    <property type="reaction ID" value="UER00086"/>
</dbReference>
<evidence type="ECO:0000256" key="4">
    <source>
        <dbReference type="ARBA" id="ARBA00011193"/>
    </source>
</evidence>
<dbReference type="Proteomes" id="UP000287447">
    <property type="component" value="Unassembled WGS sequence"/>
</dbReference>
<comment type="function">
    <text evidence="8">Catalyzes a trans-dehydration via an enolate intermediate.</text>
</comment>